<keyword evidence="1" id="KW-1133">Transmembrane helix</keyword>
<evidence type="ECO:0000313" key="2">
    <source>
        <dbReference type="EMBL" id="KAB7661295.1"/>
    </source>
</evidence>
<keyword evidence="1" id="KW-0472">Membrane</keyword>
<dbReference type="EMBL" id="WEHX01000021">
    <property type="protein sequence ID" value="KAB7661295.1"/>
    <property type="molecule type" value="Genomic_DNA"/>
</dbReference>
<organism evidence="2 3">
    <name type="scientific">Sutterella seckii</name>
    <dbReference type="NCBI Taxonomy" id="1944635"/>
    <lineage>
        <taxon>Bacteria</taxon>
        <taxon>Pseudomonadati</taxon>
        <taxon>Pseudomonadota</taxon>
        <taxon>Betaproteobacteria</taxon>
        <taxon>Burkholderiales</taxon>
        <taxon>Sutterellaceae</taxon>
        <taxon>Sutterella</taxon>
    </lineage>
</organism>
<proteinExistence type="predicted"/>
<gene>
    <name evidence="2" type="ORF">GBM95_04965</name>
</gene>
<dbReference type="Pfam" id="PF09838">
    <property type="entry name" value="DUF2065"/>
    <property type="match status" value="1"/>
</dbReference>
<evidence type="ECO:0000313" key="3">
    <source>
        <dbReference type="Proteomes" id="UP000430564"/>
    </source>
</evidence>
<accession>A0A6I1ELR7</accession>
<dbReference type="Proteomes" id="UP000430564">
    <property type="component" value="Unassembled WGS sequence"/>
</dbReference>
<sequence length="69" mass="7430">MNGWEVLGLALGWVMIFEGITPLIAPARWRRMIEELSRAPDSALRGAAGVIVAIGLVIVWTFLGSVPSP</sequence>
<protein>
    <submittedName>
        <fullName evidence="2">DUF2065 domain-containing protein</fullName>
    </submittedName>
</protein>
<feature type="transmembrane region" description="Helical" evidence="1">
    <location>
        <begin position="46"/>
        <end position="63"/>
    </location>
</feature>
<dbReference type="PANTHER" id="PTHR38602">
    <property type="entry name" value="INNER MEMBRANE PROTEIN-RELATED"/>
    <property type="match status" value="1"/>
</dbReference>
<dbReference type="PANTHER" id="PTHR38602:SF1">
    <property type="entry name" value="INNER MEMBRANE PROTEIN"/>
    <property type="match status" value="1"/>
</dbReference>
<evidence type="ECO:0000256" key="1">
    <source>
        <dbReference type="SAM" id="Phobius"/>
    </source>
</evidence>
<keyword evidence="1" id="KW-0812">Transmembrane</keyword>
<reference evidence="2 3" key="1">
    <citation type="submission" date="2019-10" db="EMBL/GenBank/DDBJ databases">
        <title>Genome diversity of Sutterella seckii.</title>
        <authorList>
            <person name="Chaplin A.V."/>
            <person name="Sokolova S.R."/>
            <person name="Mosin K.A."/>
            <person name="Ivanova E.L."/>
            <person name="Kochetkova T.O."/>
            <person name="Goltsov A.Y."/>
            <person name="Trofimov D.Y."/>
            <person name="Efimov B.A."/>
        </authorList>
    </citation>
    <scope>NUCLEOTIDE SEQUENCE [LARGE SCALE GENOMIC DNA]</scope>
    <source>
        <strain evidence="2 3">ASD393</strain>
    </source>
</reference>
<dbReference type="InterPro" id="IPR019201">
    <property type="entry name" value="DUF2065"/>
</dbReference>
<dbReference type="OrthoDB" id="9182237at2"/>
<dbReference type="AlphaFoldDB" id="A0A6I1ELR7"/>
<feature type="transmembrane region" description="Helical" evidence="1">
    <location>
        <begin position="6"/>
        <end position="25"/>
    </location>
</feature>
<dbReference type="RefSeq" id="WP_152158079.1">
    <property type="nucleotide sequence ID" value="NZ_WEHX01000021.1"/>
</dbReference>
<name>A0A6I1ELR7_9BURK</name>
<comment type="caution">
    <text evidence="2">The sequence shown here is derived from an EMBL/GenBank/DDBJ whole genome shotgun (WGS) entry which is preliminary data.</text>
</comment>